<keyword evidence="2" id="KW-1185">Reference proteome</keyword>
<organism evidence="1 2">
    <name type="scientific">Marinicella sediminis</name>
    <dbReference type="NCBI Taxonomy" id="1792834"/>
    <lineage>
        <taxon>Bacteria</taxon>
        <taxon>Pseudomonadati</taxon>
        <taxon>Pseudomonadota</taxon>
        <taxon>Gammaproteobacteria</taxon>
        <taxon>Lysobacterales</taxon>
        <taxon>Marinicellaceae</taxon>
        <taxon>Marinicella</taxon>
    </lineage>
</organism>
<protein>
    <submittedName>
        <fullName evidence="1">Uncharacterized protein</fullName>
    </submittedName>
</protein>
<reference evidence="2" key="1">
    <citation type="journal article" date="2019" name="Int. J. Syst. Evol. Microbiol.">
        <title>The Global Catalogue of Microorganisms (GCM) 10K type strain sequencing project: providing services to taxonomists for standard genome sequencing and annotation.</title>
        <authorList>
            <consortium name="The Broad Institute Genomics Platform"/>
            <consortium name="The Broad Institute Genome Sequencing Center for Infectious Disease"/>
            <person name="Wu L."/>
            <person name="Ma J."/>
        </authorList>
    </citation>
    <scope>NUCLEOTIDE SEQUENCE [LARGE SCALE GENOMIC DNA]</scope>
    <source>
        <strain evidence="2">KCTC 42953</strain>
    </source>
</reference>
<accession>A0ABV7J4H0</accession>
<name>A0ABV7J4H0_9GAMM</name>
<dbReference type="Proteomes" id="UP001595533">
    <property type="component" value="Unassembled WGS sequence"/>
</dbReference>
<dbReference type="EMBL" id="JBHRTS010000001">
    <property type="protein sequence ID" value="MFC3193053.1"/>
    <property type="molecule type" value="Genomic_DNA"/>
</dbReference>
<dbReference type="RefSeq" id="WP_157892628.1">
    <property type="nucleotide sequence ID" value="NZ_JBHRTS010000001.1"/>
</dbReference>
<sequence>MKSKRPKQVELPFKPTEFQLDLLVGKTHEAEDDLQFFASRNCQMKSRTTTRDACAENPKKP</sequence>
<evidence type="ECO:0000313" key="1">
    <source>
        <dbReference type="EMBL" id="MFC3193053.1"/>
    </source>
</evidence>
<proteinExistence type="predicted"/>
<evidence type="ECO:0000313" key="2">
    <source>
        <dbReference type="Proteomes" id="UP001595533"/>
    </source>
</evidence>
<gene>
    <name evidence="1" type="ORF">ACFODZ_02250</name>
</gene>
<comment type="caution">
    <text evidence="1">The sequence shown here is derived from an EMBL/GenBank/DDBJ whole genome shotgun (WGS) entry which is preliminary data.</text>
</comment>